<proteinExistence type="inferred from homology"/>
<dbReference type="STRING" id="154538.A0A1M2VSI9"/>
<keyword evidence="7" id="KW-0576">Peroxisome</keyword>
<keyword evidence="5" id="KW-0677">Repeat</keyword>
<dbReference type="Gene3D" id="6.10.280.230">
    <property type="match status" value="1"/>
</dbReference>
<feature type="repeat" description="TPR" evidence="8">
    <location>
        <begin position="385"/>
        <end position="418"/>
    </location>
</feature>
<feature type="region of interest" description="Disordered" evidence="9">
    <location>
        <begin position="223"/>
        <end position="246"/>
    </location>
</feature>
<dbReference type="InterPro" id="IPR019734">
    <property type="entry name" value="TPR_rpt"/>
</dbReference>
<dbReference type="GO" id="GO:0005778">
    <property type="term" value="C:peroxisomal membrane"/>
    <property type="evidence" value="ECO:0007669"/>
    <property type="project" value="TreeGrafter"/>
</dbReference>
<dbReference type="SUPFAM" id="SSF48452">
    <property type="entry name" value="TPR-like"/>
    <property type="match status" value="1"/>
</dbReference>
<dbReference type="OrthoDB" id="10006023at2759"/>
<dbReference type="InterPro" id="IPR011990">
    <property type="entry name" value="TPR-like_helical_dom_sf"/>
</dbReference>
<accession>A0A1M2VSI9</accession>
<evidence type="ECO:0000256" key="6">
    <source>
        <dbReference type="ARBA" id="ARBA00022803"/>
    </source>
</evidence>
<dbReference type="Proteomes" id="UP000184267">
    <property type="component" value="Unassembled WGS sequence"/>
</dbReference>
<dbReference type="PANTHER" id="PTHR10130:SF0">
    <property type="entry name" value="GH08708P"/>
    <property type="match status" value="1"/>
</dbReference>
<evidence type="ECO:0000256" key="7">
    <source>
        <dbReference type="ARBA" id="ARBA00023140"/>
    </source>
</evidence>
<evidence type="ECO:0000256" key="8">
    <source>
        <dbReference type="PROSITE-ProRule" id="PRU00339"/>
    </source>
</evidence>
<keyword evidence="11" id="KW-1185">Reference proteome</keyword>
<dbReference type="EMBL" id="MNAD01000776">
    <property type="protein sequence ID" value="OJT10462.1"/>
    <property type="molecule type" value="Genomic_DNA"/>
</dbReference>
<dbReference type="GO" id="GO:0005052">
    <property type="term" value="F:peroxisome matrix targeting signal-1 binding"/>
    <property type="evidence" value="ECO:0007669"/>
    <property type="project" value="TreeGrafter"/>
</dbReference>
<comment type="caution">
    <text evidence="10">The sequence shown here is derived from an EMBL/GenBank/DDBJ whole genome shotgun (WGS) entry which is preliminary data.</text>
</comment>
<evidence type="ECO:0000256" key="3">
    <source>
        <dbReference type="ARBA" id="ARBA00005348"/>
    </source>
</evidence>
<keyword evidence="4" id="KW-0963">Cytoplasm</keyword>
<dbReference type="PROSITE" id="PS50005">
    <property type="entry name" value="TPR"/>
    <property type="match status" value="1"/>
</dbReference>
<evidence type="ECO:0000256" key="5">
    <source>
        <dbReference type="ARBA" id="ARBA00022737"/>
    </source>
</evidence>
<gene>
    <name evidence="10" type="ORF">TRAPUB_13061</name>
</gene>
<dbReference type="InterPro" id="IPR024111">
    <property type="entry name" value="PEX5/PEX5L"/>
</dbReference>
<dbReference type="OMA" id="RISLGCC"/>
<dbReference type="PANTHER" id="PTHR10130">
    <property type="entry name" value="PEROXISOMAL TARGETING SIGNAL 1 RECEPTOR PEX5"/>
    <property type="match status" value="1"/>
</dbReference>
<evidence type="ECO:0000256" key="1">
    <source>
        <dbReference type="ARBA" id="ARBA00004275"/>
    </source>
</evidence>
<dbReference type="GO" id="GO:0005829">
    <property type="term" value="C:cytosol"/>
    <property type="evidence" value="ECO:0007669"/>
    <property type="project" value="TreeGrafter"/>
</dbReference>
<sequence length="525" mass="56951">MLPASNSFDLAALHRNLPASHVQSPVQMQSPVQSPGLQAGPAAWAADFLQQQPGHSASHMLAGKGVERQSTPMLVEQNMSPMSQNIPGIVVPNMSWNSPMGFATAPYAPMSGVQQGFSPMQASQIDAAKWDQVFRSQELSLHSANSAAAAPVATERAEAASRSHEADELARTAGVLLDTVQGEINPKFKNSAFMGLMRQLRDGEVVVDGNDIVQRDDAARAQVSADAKGKGRAVDAPVPTGNSMQIPTLQRPFVGVWDQGTVDSDQAGAESTLVSEDPNDAYFREENEAYIAMQAEAMSNSQRAEVKPNAQAAEWDNLQQDWEDFEATATGIKPLTSYQFQTNNPYLHGEASRTRNHVIHGGIPATLYESVLELEAAVQRDPYNATRWYELGVKQQENEREQKAVRALRRALELDPTHLPSWLALAVSHTNEGDRAGACNAIREWVGRNERYAAAVAQFRALNPEGAGATQSEKLTDLMHCLMSIVRENAGGEIDADIQIALAVLLNTNEVRREQWTPDASGGIG</sequence>
<evidence type="ECO:0000313" key="10">
    <source>
        <dbReference type="EMBL" id="OJT10462.1"/>
    </source>
</evidence>
<reference evidence="10 11" key="1">
    <citation type="submission" date="2016-10" db="EMBL/GenBank/DDBJ databases">
        <title>Genome sequence of the basidiomycete white-rot fungus Trametes pubescens.</title>
        <authorList>
            <person name="Makela M.R."/>
            <person name="Granchi Z."/>
            <person name="Peng M."/>
            <person name="De Vries R.P."/>
            <person name="Grigoriev I."/>
            <person name="Riley R."/>
            <person name="Hilden K."/>
        </authorList>
    </citation>
    <scope>NUCLEOTIDE SEQUENCE [LARGE SCALE GENOMIC DNA]</scope>
    <source>
        <strain evidence="10 11">FBCC735</strain>
    </source>
</reference>
<comment type="subcellular location">
    <subcellularLocation>
        <location evidence="2">Cytoplasm</location>
    </subcellularLocation>
    <subcellularLocation>
        <location evidence="1">Peroxisome</location>
    </subcellularLocation>
</comment>
<keyword evidence="10" id="KW-0675">Receptor</keyword>
<name>A0A1M2VSI9_TRAPU</name>
<keyword evidence="6 8" id="KW-0802">TPR repeat</keyword>
<dbReference type="GO" id="GO:0016560">
    <property type="term" value="P:protein import into peroxisome matrix, docking"/>
    <property type="evidence" value="ECO:0007669"/>
    <property type="project" value="TreeGrafter"/>
</dbReference>
<organism evidence="10 11">
    <name type="scientific">Trametes pubescens</name>
    <name type="common">White-rot fungus</name>
    <dbReference type="NCBI Taxonomy" id="154538"/>
    <lineage>
        <taxon>Eukaryota</taxon>
        <taxon>Fungi</taxon>
        <taxon>Dikarya</taxon>
        <taxon>Basidiomycota</taxon>
        <taxon>Agaricomycotina</taxon>
        <taxon>Agaricomycetes</taxon>
        <taxon>Polyporales</taxon>
        <taxon>Polyporaceae</taxon>
        <taxon>Trametes</taxon>
    </lineage>
</organism>
<protein>
    <submittedName>
        <fullName evidence="10">Peroxisomal targeting signal 1 receptor</fullName>
    </submittedName>
</protein>
<dbReference type="SMART" id="SM00028">
    <property type="entry name" value="TPR"/>
    <property type="match status" value="1"/>
</dbReference>
<dbReference type="AlphaFoldDB" id="A0A1M2VSI9"/>
<dbReference type="Gene3D" id="1.25.40.10">
    <property type="entry name" value="Tetratricopeptide repeat domain"/>
    <property type="match status" value="1"/>
</dbReference>
<evidence type="ECO:0000256" key="9">
    <source>
        <dbReference type="SAM" id="MobiDB-lite"/>
    </source>
</evidence>
<evidence type="ECO:0000256" key="4">
    <source>
        <dbReference type="ARBA" id="ARBA00022490"/>
    </source>
</evidence>
<evidence type="ECO:0000256" key="2">
    <source>
        <dbReference type="ARBA" id="ARBA00004496"/>
    </source>
</evidence>
<comment type="similarity">
    <text evidence="3">Belongs to the peroxisomal targeting signal receptor family.</text>
</comment>
<evidence type="ECO:0000313" key="11">
    <source>
        <dbReference type="Proteomes" id="UP000184267"/>
    </source>
</evidence>